<evidence type="ECO:0000259" key="1">
    <source>
        <dbReference type="Pfam" id="PF06985"/>
    </source>
</evidence>
<dbReference type="Pfam" id="PF06985">
    <property type="entry name" value="HET"/>
    <property type="match status" value="1"/>
</dbReference>
<evidence type="ECO:0000313" key="2">
    <source>
        <dbReference type="EMBL" id="KUJ19180.1"/>
    </source>
</evidence>
<proteinExistence type="predicted"/>
<accession>A0A194XG56</accession>
<feature type="domain" description="Heterokaryon incompatibility" evidence="1">
    <location>
        <begin position="121"/>
        <end position="176"/>
    </location>
</feature>
<dbReference type="KEGG" id="psco:LY89DRAFT_683105"/>
<reference evidence="2 3" key="1">
    <citation type="submission" date="2015-10" db="EMBL/GenBank/DDBJ databases">
        <title>Full genome of DAOMC 229536 Phialocephala scopiformis, a fungal endophyte of spruce producing the potent anti-insectan compound rugulosin.</title>
        <authorList>
            <consortium name="DOE Joint Genome Institute"/>
            <person name="Walker A.K."/>
            <person name="Frasz S.L."/>
            <person name="Seifert K.A."/>
            <person name="Miller J.D."/>
            <person name="Mondo S.J."/>
            <person name="Labutti K."/>
            <person name="Lipzen A."/>
            <person name="Dockter R."/>
            <person name="Kennedy M."/>
            <person name="Grigoriev I.V."/>
            <person name="Spatafora J.W."/>
        </authorList>
    </citation>
    <scope>NUCLEOTIDE SEQUENCE [LARGE SCALE GENOMIC DNA]</scope>
    <source>
        <strain evidence="2 3">CBS 120377</strain>
    </source>
</reference>
<protein>
    <recommendedName>
        <fullName evidence="1">Heterokaryon incompatibility domain-containing protein</fullName>
    </recommendedName>
</protein>
<name>A0A194XG56_MOLSC</name>
<dbReference type="InterPro" id="IPR010730">
    <property type="entry name" value="HET"/>
</dbReference>
<organism evidence="2 3">
    <name type="scientific">Mollisia scopiformis</name>
    <name type="common">Conifer needle endophyte fungus</name>
    <name type="synonym">Phialocephala scopiformis</name>
    <dbReference type="NCBI Taxonomy" id="149040"/>
    <lineage>
        <taxon>Eukaryota</taxon>
        <taxon>Fungi</taxon>
        <taxon>Dikarya</taxon>
        <taxon>Ascomycota</taxon>
        <taxon>Pezizomycotina</taxon>
        <taxon>Leotiomycetes</taxon>
        <taxon>Helotiales</taxon>
        <taxon>Mollisiaceae</taxon>
        <taxon>Mollisia</taxon>
    </lineage>
</organism>
<gene>
    <name evidence="2" type="ORF">LY89DRAFT_683105</name>
</gene>
<dbReference type="Proteomes" id="UP000070700">
    <property type="component" value="Unassembled WGS sequence"/>
</dbReference>
<keyword evidence="3" id="KW-1185">Reference proteome</keyword>
<sequence length="177" mass="20193">MQKVSHEHSHDLDDLVVDWSTTCRGSFGEAMQVAIPTSSLASEIGLKSQDPQNQNVLGPGEFIEITPLRYPRMARNSRLSPFAAVWPGKGPAVEDDYNQPDVPARLIYQELDPLDNCIRYALSYHWGESSRHDQIFLNGYFRKVTKNLAIALRQLYDLQRNSKLRRGSYIWIDALCL</sequence>
<dbReference type="EMBL" id="KQ947411">
    <property type="protein sequence ID" value="KUJ19180.1"/>
    <property type="molecule type" value="Genomic_DNA"/>
</dbReference>
<evidence type="ECO:0000313" key="3">
    <source>
        <dbReference type="Proteomes" id="UP000070700"/>
    </source>
</evidence>
<dbReference type="RefSeq" id="XP_018073535.1">
    <property type="nucleotide sequence ID" value="XM_018214642.1"/>
</dbReference>
<dbReference type="AlphaFoldDB" id="A0A194XG56"/>
<dbReference type="InParanoid" id="A0A194XG56"/>
<dbReference type="GeneID" id="28824368"/>